<accession>A0A914QR38</accession>
<dbReference type="InterPro" id="IPR001279">
    <property type="entry name" value="Metallo-B-lactamas"/>
</dbReference>
<dbReference type="InterPro" id="IPR050855">
    <property type="entry name" value="NDM-1-like"/>
</dbReference>
<sequence>MDMNTFIPVTSVTSGKNFPVTTDVFCLPIQIVNIAAIGNPKEDKQWVLVDAGMPKSADTILKALEKHFGGEHPPKCIIITHGHFDHVGGLEELAKRWNVPVYCHPEEMPYLTGIRQYPPPDTGADSGLVAKMSRIFPRDPVNLGPSDVVTLPPDGSIPELPGWKWIHTPGHTPGHISLFRESDRFLIAGDLISNVKQESLISVVLQSEELHGPPSYFTPDWKTAWESIKKLAALRPHSLIPGHGRPISDEKLADELQKLADNFDKKEIPSSGMYANMSFNDDNWILADV</sequence>
<dbReference type="SUPFAM" id="SSF56281">
    <property type="entry name" value="Metallo-hydrolase/oxidoreductase"/>
    <property type="match status" value="1"/>
</dbReference>
<dbReference type="Gene3D" id="3.60.15.10">
    <property type="entry name" value="Ribonuclease Z/Hydroxyacylglutathione hydrolase-like"/>
    <property type="match status" value="1"/>
</dbReference>
<dbReference type="Proteomes" id="UP000887578">
    <property type="component" value="Unplaced"/>
</dbReference>
<dbReference type="InterPro" id="IPR036866">
    <property type="entry name" value="RibonucZ/Hydroxyglut_hydro"/>
</dbReference>
<dbReference type="CDD" id="cd07721">
    <property type="entry name" value="yflN-like_MBL-fold"/>
    <property type="match status" value="1"/>
</dbReference>
<organism evidence="2 3">
    <name type="scientific">Panagrolaimus davidi</name>
    <dbReference type="NCBI Taxonomy" id="227884"/>
    <lineage>
        <taxon>Eukaryota</taxon>
        <taxon>Metazoa</taxon>
        <taxon>Ecdysozoa</taxon>
        <taxon>Nematoda</taxon>
        <taxon>Chromadorea</taxon>
        <taxon>Rhabditida</taxon>
        <taxon>Tylenchina</taxon>
        <taxon>Panagrolaimomorpha</taxon>
        <taxon>Panagrolaimoidea</taxon>
        <taxon>Panagrolaimidae</taxon>
        <taxon>Panagrolaimus</taxon>
    </lineage>
</organism>
<evidence type="ECO:0000259" key="1">
    <source>
        <dbReference type="SMART" id="SM00849"/>
    </source>
</evidence>
<proteinExistence type="predicted"/>
<evidence type="ECO:0000313" key="3">
    <source>
        <dbReference type="WBParaSite" id="PDA_v2.g5939.t1"/>
    </source>
</evidence>
<evidence type="ECO:0000313" key="2">
    <source>
        <dbReference type="Proteomes" id="UP000887578"/>
    </source>
</evidence>
<name>A0A914QR38_9BILA</name>
<dbReference type="PANTHER" id="PTHR42951:SF17">
    <property type="entry name" value="METALLO-BETA-LACTAMASE DOMAIN-CONTAINING PROTEIN"/>
    <property type="match status" value="1"/>
</dbReference>
<feature type="domain" description="Metallo-beta-lactamase" evidence="1">
    <location>
        <begin position="31"/>
        <end position="243"/>
    </location>
</feature>
<dbReference type="SMART" id="SM00849">
    <property type="entry name" value="Lactamase_B"/>
    <property type="match status" value="1"/>
</dbReference>
<keyword evidence="2" id="KW-1185">Reference proteome</keyword>
<dbReference type="PANTHER" id="PTHR42951">
    <property type="entry name" value="METALLO-BETA-LACTAMASE DOMAIN-CONTAINING"/>
    <property type="match status" value="1"/>
</dbReference>
<dbReference type="AlphaFoldDB" id="A0A914QR38"/>
<protein>
    <submittedName>
        <fullName evidence="3">Metallo-beta-lactamase domain-containing protein</fullName>
    </submittedName>
</protein>
<dbReference type="WBParaSite" id="PDA_v2.g5939.t1">
    <property type="protein sequence ID" value="PDA_v2.g5939.t1"/>
    <property type="gene ID" value="PDA_v2.g5939"/>
</dbReference>
<dbReference type="Pfam" id="PF00753">
    <property type="entry name" value="Lactamase_B"/>
    <property type="match status" value="1"/>
</dbReference>
<reference evidence="3" key="1">
    <citation type="submission" date="2022-11" db="UniProtKB">
        <authorList>
            <consortium name="WormBaseParasite"/>
        </authorList>
    </citation>
    <scope>IDENTIFICATION</scope>
</reference>